<dbReference type="RefSeq" id="WP_393165761.1">
    <property type="nucleotide sequence ID" value="NZ_JBICRM010000008.1"/>
</dbReference>
<name>A0ABW7AB68_9ACTN</name>
<evidence type="ECO:0008006" key="3">
    <source>
        <dbReference type="Google" id="ProtNLM"/>
    </source>
</evidence>
<comment type="caution">
    <text evidence="1">The sequence shown here is derived from an EMBL/GenBank/DDBJ whole genome shotgun (WGS) entry which is preliminary data.</text>
</comment>
<dbReference type="Proteomes" id="UP001603978">
    <property type="component" value="Unassembled WGS sequence"/>
</dbReference>
<protein>
    <recommendedName>
        <fullName evidence="3">Transposase (putative) YhgA-like domain-containing protein</fullName>
    </recommendedName>
</protein>
<sequence length="286" mass="31557">MPSSVHDALNALFRNRPTLAVELLRDVFDIDLPTDTLVEVAPSDLIDIPSFDREIDPFFAVGRRRERVHGVIVEIQQSLCEEDRQGWARRAAALWLRLNRPVLLLVLAPDPQIASWAAQPIVTSLPGYVLHPLVIGLDQVEAISDPSQAADCLELAVISVMAHGTDRTVIETFLSALSKVDEDHGAQYYEYAYLLSSIEVRQVMEEIMSSDAWPVHSPFAREHFTKGRAAGLSEGKARAVLAVLRARGVAITDDALTAITSCADQEQLDEWAHRAATALTIDELFA</sequence>
<evidence type="ECO:0000313" key="1">
    <source>
        <dbReference type="EMBL" id="MFG1704584.1"/>
    </source>
</evidence>
<keyword evidence="2" id="KW-1185">Reference proteome</keyword>
<accession>A0ABW7AB68</accession>
<dbReference type="EMBL" id="JBICRM010000008">
    <property type="protein sequence ID" value="MFG1704584.1"/>
    <property type="molecule type" value="Genomic_DNA"/>
</dbReference>
<proteinExistence type="predicted"/>
<reference evidence="1 2" key="1">
    <citation type="submission" date="2024-10" db="EMBL/GenBank/DDBJ databases">
        <authorList>
            <person name="Topkara A.R."/>
            <person name="Saygin H."/>
        </authorList>
    </citation>
    <scope>NUCLEOTIDE SEQUENCE [LARGE SCALE GENOMIC DNA]</scope>
    <source>
        <strain evidence="1 2">M3C6</strain>
    </source>
</reference>
<organism evidence="1 2">
    <name type="scientific">Nonomuraea marmarensis</name>
    <dbReference type="NCBI Taxonomy" id="3351344"/>
    <lineage>
        <taxon>Bacteria</taxon>
        <taxon>Bacillati</taxon>
        <taxon>Actinomycetota</taxon>
        <taxon>Actinomycetes</taxon>
        <taxon>Streptosporangiales</taxon>
        <taxon>Streptosporangiaceae</taxon>
        <taxon>Nonomuraea</taxon>
    </lineage>
</organism>
<evidence type="ECO:0000313" key="2">
    <source>
        <dbReference type="Proteomes" id="UP001603978"/>
    </source>
</evidence>
<gene>
    <name evidence="1" type="ORF">ACFLIM_15440</name>
</gene>